<dbReference type="InterPro" id="IPR006256">
    <property type="entry name" value="AcTrfase_Pyrv_DH_cplx"/>
</dbReference>
<feature type="domain" description="Lipoyl-binding" evidence="11">
    <location>
        <begin position="229"/>
        <end position="303"/>
    </location>
</feature>
<dbReference type="InterPro" id="IPR001078">
    <property type="entry name" value="2-oxoacid_DH_actylTfrase"/>
</dbReference>
<evidence type="ECO:0000256" key="6">
    <source>
        <dbReference type="ARBA" id="ARBA00022823"/>
    </source>
</evidence>
<dbReference type="InterPro" id="IPR011053">
    <property type="entry name" value="Single_hybrid_motif"/>
</dbReference>
<evidence type="ECO:0000256" key="7">
    <source>
        <dbReference type="ARBA" id="ARBA00023315"/>
    </source>
</evidence>
<reference evidence="13 14" key="1">
    <citation type="submission" date="2019-09" db="EMBL/GenBank/DDBJ databases">
        <authorList>
            <person name="Chandra G."/>
            <person name="Truman W A."/>
        </authorList>
    </citation>
    <scope>NUCLEOTIDE SEQUENCE [LARGE SCALE GENOMIC DNA]</scope>
    <source>
        <strain evidence="13">PS723</strain>
    </source>
</reference>
<sequence length="989" mass="98687">MSELIRVPDIGSGEGEVIELMVKVGDRIEADQSILTLESDKASMEIPAPKAGIVKSLKVKLGDRLKEGDELLELEVEGAAAAAPAAAAPAAKAEEKPAAAPAPAAAAPAAAQAAATTQQVHVPDIGSSGKAQIIEIQVKVGDTVEADQSLITLESDKASMEIPSPAAGVVESISVKLNDEVGTGDLILALKVAGAAAPAPAAPAQTAATSAAAAAPVAAAPAAPVADSVQDIHVPDIGSSGKAKIIEVLVKAGDTVEADQSLITLESDKASMEIPSPAAGVVESISVKLNDEVGTGDLILALKVAGAAAPAPAAPAQTAATSAAAAAPVAAAPAAPVADSVQDIHVPDIGSSGKAKIIEVLVKAGDTVEADQSLITLESDKASMEIPSPAAGVVESISVKLNDEVGTGDLILALKVAGAAAPAPAAPAQTAATSAAAAAPVAAAPAAPVADSVQDIHVPDIGSSGKAKIIEVLVKAGDTVEADQSLITLESDKASMEIPSPAAGVVESISVKLNDEVGTGDLILALKVAGAAAPAPAAPAQTAATSAAAAAPVAAAPAAPVADSVQDIHVPDIGSSGKAKIIEVLVKAGDTVEADQSLITLESDKASMEIPSPAAGVVESVSIKLDDEVGTGDLILKLKVKGVAQASAPAPAAAPAAAKAEAAPAAAAAPAPAAPTAAPAQPGAKVHAGPAVRQLAREFGVELSAVSPSGPHGRLLKEDVQVYVKAMMQKAKEAPAAAGGVTGGAGIPPIPVVDFSRFGEIEEVPMTRLMQIGASSLHRSWLNIPHVTQFDSADITELEAFRTAQKAVAEKAGVKLTILPLLLKSCAHLLKELPDFNSSLAPSGKAIIRKKYVNIGFAVDTPDGLLVPVIKNVDQKSLLQLAAEAAVLAAKARDKKLTADDMQGACFTISSLGHIGGTGFTPIVNAPEVAILGVSKATIQPVWDGKAFQPKLMLPLSLSYDHRVINGAAAARFTKRLSDLLADIRTILL</sequence>
<dbReference type="SUPFAM" id="SSF47005">
    <property type="entry name" value="Peripheral subunit-binding domain of 2-oxo acid dehydrogenase complex"/>
    <property type="match status" value="1"/>
</dbReference>
<feature type="domain" description="Lipoyl-binding" evidence="11">
    <location>
        <begin position="117"/>
        <end position="191"/>
    </location>
</feature>
<keyword evidence="7 10" id="KW-0012">Acyltransferase</keyword>
<dbReference type="GO" id="GO:0004742">
    <property type="term" value="F:dihydrolipoyllysine-residue acetyltransferase activity"/>
    <property type="evidence" value="ECO:0007669"/>
    <property type="project" value="UniProtKB-UniRule"/>
</dbReference>
<dbReference type="GO" id="GO:0045254">
    <property type="term" value="C:pyruvate dehydrogenase complex"/>
    <property type="evidence" value="ECO:0007669"/>
    <property type="project" value="UniProtKB-UniRule"/>
</dbReference>
<feature type="domain" description="Lipoyl-binding" evidence="11">
    <location>
        <begin position="453"/>
        <end position="527"/>
    </location>
</feature>
<dbReference type="CDD" id="cd06849">
    <property type="entry name" value="lipoyl_domain"/>
    <property type="match status" value="6"/>
</dbReference>
<dbReference type="PROSITE" id="PS50968">
    <property type="entry name" value="BIOTINYL_LIPOYL"/>
    <property type="match status" value="6"/>
</dbReference>
<dbReference type="Gene3D" id="3.30.559.10">
    <property type="entry name" value="Chloramphenicol acetyltransferase-like domain"/>
    <property type="match status" value="1"/>
</dbReference>
<evidence type="ECO:0000256" key="5">
    <source>
        <dbReference type="ARBA" id="ARBA00022737"/>
    </source>
</evidence>
<feature type="domain" description="Lipoyl-binding" evidence="11">
    <location>
        <begin position="2"/>
        <end position="75"/>
    </location>
</feature>
<dbReference type="RefSeq" id="WP_150802998.1">
    <property type="nucleotide sequence ID" value="NZ_CABVHY010000006.1"/>
</dbReference>
<name>A0A5E7B1V1_PSEFL</name>
<dbReference type="PANTHER" id="PTHR43178:SF2">
    <property type="entry name" value="DIHYDROLIPOYLLYSINE-RESIDUE ACETYLTRANSFERASE COMPONENT OF PYRUVATE DEHYDROGENASE COMPLEX"/>
    <property type="match status" value="1"/>
</dbReference>
<dbReference type="InterPro" id="IPR004167">
    <property type="entry name" value="PSBD"/>
</dbReference>
<dbReference type="NCBIfam" id="TIGR01348">
    <property type="entry name" value="PDHac_trf_long"/>
    <property type="match status" value="1"/>
</dbReference>
<dbReference type="PROSITE" id="PS00189">
    <property type="entry name" value="LIPOYL"/>
    <property type="match status" value="6"/>
</dbReference>
<accession>A0A5E7B1V1</accession>
<comment type="function">
    <text evidence="8">The pyruvate dehydrogenase complex catalyzes the overall conversion of pyruvate to acetyl-CoA and CO(2). It contains multiple copies of three enzymatic components: pyruvate dehydrogenase (E1), dihydrolipoamide acetyltransferase (E2) and lipoamide dehydrogenase (E3).</text>
</comment>
<dbReference type="Proteomes" id="UP000379480">
    <property type="component" value="Unassembled WGS sequence"/>
</dbReference>
<dbReference type="EMBL" id="CABVHY010000006">
    <property type="protein sequence ID" value="VVN85678.1"/>
    <property type="molecule type" value="Genomic_DNA"/>
</dbReference>
<dbReference type="Pfam" id="PF00364">
    <property type="entry name" value="Biotin_lipoyl"/>
    <property type="match status" value="6"/>
</dbReference>
<keyword evidence="6 10" id="KW-0450">Lipoyl</keyword>
<dbReference type="GO" id="GO:0006086">
    <property type="term" value="P:pyruvate decarboxylation to acetyl-CoA"/>
    <property type="evidence" value="ECO:0007669"/>
    <property type="project" value="UniProtKB-UniRule"/>
</dbReference>
<dbReference type="InterPro" id="IPR036625">
    <property type="entry name" value="E3-bd_dom_sf"/>
</dbReference>
<dbReference type="Pfam" id="PF02817">
    <property type="entry name" value="E3_binding"/>
    <property type="match status" value="1"/>
</dbReference>
<evidence type="ECO:0000259" key="11">
    <source>
        <dbReference type="PROSITE" id="PS50968"/>
    </source>
</evidence>
<evidence type="ECO:0000256" key="10">
    <source>
        <dbReference type="RuleBase" id="RU361137"/>
    </source>
</evidence>
<dbReference type="EC" id="2.3.1.12" evidence="10"/>
<feature type="domain" description="Lipoyl-binding" evidence="11">
    <location>
        <begin position="341"/>
        <end position="415"/>
    </location>
</feature>
<gene>
    <name evidence="13" type="primary">gcvH_1</name>
    <name evidence="13" type="ORF">PS723_01445</name>
</gene>
<evidence type="ECO:0000256" key="1">
    <source>
        <dbReference type="ARBA" id="ARBA00001938"/>
    </source>
</evidence>
<keyword evidence="4 10" id="KW-0808">Transferase</keyword>
<comment type="subunit">
    <text evidence="3 10">Forms a 24-polypeptide structural core with octahedral symmetry.</text>
</comment>
<comment type="similarity">
    <text evidence="2 10">Belongs to the 2-oxoacid dehydrogenase family.</text>
</comment>
<dbReference type="InterPro" id="IPR050743">
    <property type="entry name" value="2-oxoacid_DH_E2_comp"/>
</dbReference>
<protein>
    <recommendedName>
        <fullName evidence="10">Acetyltransferase component of pyruvate dehydrogenase complex</fullName>
        <ecNumber evidence="10">2.3.1.12</ecNumber>
    </recommendedName>
</protein>
<evidence type="ECO:0000256" key="8">
    <source>
        <dbReference type="ARBA" id="ARBA00025211"/>
    </source>
</evidence>
<dbReference type="Gene3D" id="4.10.320.10">
    <property type="entry name" value="E3-binding domain"/>
    <property type="match status" value="1"/>
</dbReference>
<dbReference type="Gene3D" id="2.40.50.100">
    <property type="match status" value="6"/>
</dbReference>
<evidence type="ECO:0000313" key="13">
    <source>
        <dbReference type="EMBL" id="VVN85678.1"/>
    </source>
</evidence>
<dbReference type="Pfam" id="PF00198">
    <property type="entry name" value="2-oxoacid_dh"/>
    <property type="match status" value="1"/>
</dbReference>
<dbReference type="InterPro" id="IPR003016">
    <property type="entry name" value="2-oxoA_DH_lipoyl-BS"/>
</dbReference>
<dbReference type="InterPro" id="IPR000089">
    <property type="entry name" value="Biotin_lipoyl"/>
</dbReference>
<organism evidence="13 14">
    <name type="scientific">Pseudomonas fluorescens</name>
    <dbReference type="NCBI Taxonomy" id="294"/>
    <lineage>
        <taxon>Bacteria</taxon>
        <taxon>Pseudomonadati</taxon>
        <taxon>Pseudomonadota</taxon>
        <taxon>Gammaproteobacteria</taxon>
        <taxon>Pseudomonadales</taxon>
        <taxon>Pseudomonadaceae</taxon>
        <taxon>Pseudomonas</taxon>
    </lineage>
</organism>
<comment type="cofactor">
    <cofactor evidence="1">
        <name>(R)-lipoate</name>
        <dbReference type="ChEBI" id="CHEBI:83088"/>
    </cofactor>
</comment>
<keyword evidence="5" id="KW-0677">Repeat</keyword>
<dbReference type="FunFam" id="3.30.559.10:FF:000004">
    <property type="entry name" value="Acetyltransferase component of pyruvate dehydrogenase complex"/>
    <property type="match status" value="1"/>
</dbReference>
<dbReference type="PROSITE" id="PS51826">
    <property type="entry name" value="PSBD"/>
    <property type="match status" value="1"/>
</dbReference>
<dbReference type="SUPFAM" id="SSF52777">
    <property type="entry name" value="CoA-dependent acyltransferases"/>
    <property type="match status" value="1"/>
</dbReference>
<evidence type="ECO:0000256" key="3">
    <source>
        <dbReference type="ARBA" id="ARBA00011484"/>
    </source>
</evidence>
<dbReference type="AlphaFoldDB" id="A0A5E7B1V1"/>
<dbReference type="NCBIfam" id="NF008814">
    <property type="entry name" value="PRK11854.1"/>
    <property type="match status" value="1"/>
</dbReference>
<dbReference type="SUPFAM" id="SSF51230">
    <property type="entry name" value="Single hybrid motif"/>
    <property type="match status" value="6"/>
</dbReference>
<evidence type="ECO:0000256" key="2">
    <source>
        <dbReference type="ARBA" id="ARBA00007317"/>
    </source>
</evidence>
<dbReference type="InterPro" id="IPR023213">
    <property type="entry name" value="CAT-like_dom_sf"/>
</dbReference>
<feature type="domain" description="Peripheral subunit-binding (PSBD)" evidence="12">
    <location>
        <begin position="687"/>
        <end position="724"/>
    </location>
</feature>
<dbReference type="GO" id="GO:0005737">
    <property type="term" value="C:cytoplasm"/>
    <property type="evidence" value="ECO:0007669"/>
    <property type="project" value="TreeGrafter"/>
</dbReference>
<evidence type="ECO:0000313" key="14">
    <source>
        <dbReference type="Proteomes" id="UP000379480"/>
    </source>
</evidence>
<proteinExistence type="inferred from homology"/>
<evidence type="ECO:0000256" key="4">
    <source>
        <dbReference type="ARBA" id="ARBA00022679"/>
    </source>
</evidence>
<dbReference type="FunFam" id="2.40.50.100:FF:000009">
    <property type="entry name" value="Acetyltransferase component of pyruvate dehydrogenase complex"/>
    <property type="match status" value="6"/>
</dbReference>
<dbReference type="OrthoDB" id="9805770at2"/>
<evidence type="ECO:0000256" key="9">
    <source>
        <dbReference type="ARBA" id="ARBA00048370"/>
    </source>
</evidence>
<evidence type="ECO:0000259" key="12">
    <source>
        <dbReference type="PROSITE" id="PS51826"/>
    </source>
</evidence>
<feature type="domain" description="Lipoyl-binding" evidence="11">
    <location>
        <begin position="565"/>
        <end position="639"/>
    </location>
</feature>
<comment type="catalytic activity">
    <reaction evidence="9 10">
        <text>N(6)-[(R)-dihydrolipoyl]-L-lysyl-[protein] + acetyl-CoA = N(6)-[(R)-S(8)-acetyldihydrolipoyl]-L-lysyl-[protein] + CoA</text>
        <dbReference type="Rhea" id="RHEA:17017"/>
        <dbReference type="Rhea" id="RHEA-COMP:10475"/>
        <dbReference type="Rhea" id="RHEA-COMP:10478"/>
        <dbReference type="ChEBI" id="CHEBI:57287"/>
        <dbReference type="ChEBI" id="CHEBI:57288"/>
        <dbReference type="ChEBI" id="CHEBI:83100"/>
        <dbReference type="ChEBI" id="CHEBI:83111"/>
        <dbReference type="EC" id="2.3.1.12"/>
    </reaction>
</comment>
<dbReference type="GO" id="GO:0031405">
    <property type="term" value="F:lipoic acid binding"/>
    <property type="evidence" value="ECO:0007669"/>
    <property type="project" value="TreeGrafter"/>
</dbReference>
<dbReference type="PANTHER" id="PTHR43178">
    <property type="entry name" value="DIHYDROLIPOAMIDE ACETYLTRANSFERASE COMPONENT OF PYRUVATE DEHYDROGENASE COMPLEX"/>
    <property type="match status" value="1"/>
</dbReference>